<comment type="caution">
    <text evidence="9">The sequence shown here is derived from an EMBL/GenBank/DDBJ whole genome shotgun (WGS) entry which is preliminary data.</text>
</comment>
<sequence length="398" mass="42042">MHINWGCVLFVWITNCLAALAVSALLIVVLKNVAHAWSLVDYPDRRKLHDGVVPLCGGIAIFAAFAMVMLVLGNATLLPLTFWAGLLITMFVGIVDDRNELSAVKRLAAQFVAAVILVNPLSGSTIVTGIALPPALLSISFPLLTVVAILFVVGLINSWNMIDGIDGLAGGSAAVALFWLAVIAAWKGAGDLVLPTIVLLAAVGGFLVFNMRSPWLSRAKIFLGDAGSTTLGAVIAYLVTSLSTHSHIAFSVLLWIVAVPVIDTLSLIVRRLYAGRSPLAADRSHLHHLLLDRSIPPRTTTNIILAASALCGAIGCFGIMIEASNYLMTVALLIPLAVHSGFVFVTSETGTEWVQQSHSVAVAQLAPIPPAPMRAEIMSHTATPQNANNNPGMFSDAV</sequence>
<feature type="transmembrane region" description="Helical" evidence="8">
    <location>
        <begin position="136"/>
        <end position="156"/>
    </location>
</feature>
<dbReference type="Proteomes" id="UP000241158">
    <property type="component" value="Unassembled WGS sequence"/>
</dbReference>
<keyword evidence="5 8" id="KW-1133">Transmembrane helix</keyword>
<keyword evidence="2" id="KW-1003">Cell membrane</keyword>
<keyword evidence="7" id="KW-0479">Metal-binding</keyword>
<dbReference type="CDD" id="cd06853">
    <property type="entry name" value="GT_WecA_like"/>
    <property type="match status" value="1"/>
</dbReference>
<keyword evidence="3 9" id="KW-0808">Transferase</keyword>
<feature type="transmembrane region" description="Helical" evidence="8">
    <location>
        <begin position="51"/>
        <end position="71"/>
    </location>
</feature>
<dbReference type="GO" id="GO:0071555">
    <property type="term" value="P:cell wall organization"/>
    <property type="evidence" value="ECO:0007669"/>
    <property type="project" value="TreeGrafter"/>
</dbReference>
<dbReference type="GO" id="GO:0016780">
    <property type="term" value="F:phosphotransferase activity, for other substituted phosphate groups"/>
    <property type="evidence" value="ECO:0007669"/>
    <property type="project" value="InterPro"/>
</dbReference>
<keyword evidence="4 8" id="KW-0812">Transmembrane</keyword>
<dbReference type="GO" id="GO:0044038">
    <property type="term" value="P:cell wall macromolecule biosynthetic process"/>
    <property type="evidence" value="ECO:0007669"/>
    <property type="project" value="TreeGrafter"/>
</dbReference>
<dbReference type="PANTHER" id="PTHR22926:SF3">
    <property type="entry name" value="UNDECAPRENYL-PHOSPHATE ALPHA-N-ACETYLGLUCOSAMINYL 1-PHOSPHATE TRANSFERASE"/>
    <property type="match status" value="1"/>
</dbReference>
<name>A0A2P7B0Y4_9HYPH</name>
<feature type="transmembrane region" description="Helical" evidence="8">
    <location>
        <begin position="12"/>
        <end position="30"/>
    </location>
</feature>
<feature type="transmembrane region" description="Helical" evidence="8">
    <location>
        <begin position="303"/>
        <end position="321"/>
    </location>
</feature>
<evidence type="ECO:0000256" key="7">
    <source>
        <dbReference type="PIRSR" id="PIRSR600715-1"/>
    </source>
</evidence>
<evidence type="ECO:0000256" key="4">
    <source>
        <dbReference type="ARBA" id="ARBA00022692"/>
    </source>
</evidence>
<dbReference type="PROSITE" id="PS01348">
    <property type="entry name" value="MRAY_2"/>
    <property type="match status" value="1"/>
</dbReference>
<feature type="transmembrane region" description="Helical" evidence="8">
    <location>
        <begin position="107"/>
        <end position="130"/>
    </location>
</feature>
<evidence type="ECO:0000256" key="3">
    <source>
        <dbReference type="ARBA" id="ARBA00022679"/>
    </source>
</evidence>
<evidence type="ECO:0000256" key="8">
    <source>
        <dbReference type="SAM" id="Phobius"/>
    </source>
</evidence>
<comment type="cofactor">
    <cofactor evidence="7">
        <name>Mg(2+)</name>
        <dbReference type="ChEBI" id="CHEBI:18420"/>
    </cofactor>
</comment>
<feature type="transmembrane region" description="Helical" evidence="8">
    <location>
        <begin position="77"/>
        <end position="95"/>
    </location>
</feature>
<keyword evidence="7" id="KW-0460">Magnesium</keyword>
<dbReference type="GO" id="GO:0009103">
    <property type="term" value="P:lipopolysaccharide biosynthetic process"/>
    <property type="evidence" value="ECO:0007669"/>
    <property type="project" value="TreeGrafter"/>
</dbReference>
<evidence type="ECO:0000313" key="9">
    <source>
        <dbReference type="EMBL" id="PSH60123.1"/>
    </source>
</evidence>
<dbReference type="InterPro" id="IPR018480">
    <property type="entry name" value="PNAcMuramoyl-5peptid_Trfase_CS"/>
</dbReference>
<dbReference type="AlphaFoldDB" id="A0A2P7B0Y4"/>
<evidence type="ECO:0000313" key="10">
    <source>
        <dbReference type="Proteomes" id="UP000241158"/>
    </source>
</evidence>
<dbReference type="EMBL" id="PGGN01000001">
    <property type="protein sequence ID" value="PSH60123.1"/>
    <property type="molecule type" value="Genomic_DNA"/>
</dbReference>
<keyword evidence="6 8" id="KW-0472">Membrane</keyword>
<gene>
    <name evidence="9" type="ORF">CU100_05305</name>
</gene>
<proteinExistence type="predicted"/>
<feature type="transmembrane region" description="Helical" evidence="8">
    <location>
        <begin position="221"/>
        <end position="242"/>
    </location>
</feature>
<protein>
    <submittedName>
        <fullName evidence="9">Undecaprenyl/decaprenyl-phosphate alpha-N-acetylglucosaminyl 1-phosphate transferase</fullName>
    </submittedName>
</protein>
<evidence type="ECO:0000256" key="2">
    <source>
        <dbReference type="ARBA" id="ARBA00022475"/>
    </source>
</evidence>
<evidence type="ECO:0000256" key="1">
    <source>
        <dbReference type="ARBA" id="ARBA00004651"/>
    </source>
</evidence>
<keyword evidence="10" id="KW-1185">Reference proteome</keyword>
<reference evidence="10" key="1">
    <citation type="submission" date="2017-11" db="EMBL/GenBank/DDBJ databases">
        <authorList>
            <person name="Kuznetsova I."/>
            <person name="Sazanova A."/>
            <person name="Chirak E."/>
            <person name="Safronova V."/>
            <person name="Willems A."/>
        </authorList>
    </citation>
    <scope>NUCLEOTIDE SEQUENCE [LARGE SCALE GENOMIC DNA]</scope>
    <source>
        <strain evidence="10">PEPV15</strain>
    </source>
</reference>
<feature type="transmembrane region" description="Helical" evidence="8">
    <location>
        <begin position="248"/>
        <end position="269"/>
    </location>
</feature>
<evidence type="ECO:0000256" key="6">
    <source>
        <dbReference type="ARBA" id="ARBA00023136"/>
    </source>
</evidence>
<accession>A0A2P7B0Y4</accession>
<dbReference type="GO" id="GO:0005886">
    <property type="term" value="C:plasma membrane"/>
    <property type="evidence" value="ECO:0007669"/>
    <property type="project" value="UniProtKB-SubCell"/>
</dbReference>
<dbReference type="InterPro" id="IPR000715">
    <property type="entry name" value="Glycosyl_transferase_4"/>
</dbReference>
<dbReference type="PANTHER" id="PTHR22926">
    <property type="entry name" value="PHOSPHO-N-ACETYLMURAMOYL-PENTAPEPTIDE-TRANSFERASE"/>
    <property type="match status" value="1"/>
</dbReference>
<feature type="transmembrane region" description="Helical" evidence="8">
    <location>
        <begin position="327"/>
        <end position="345"/>
    </location>
</feature>
<dbReference type="OrthoDB" id="9783652at2"/>
<dbReference type="GO" id="GO:0046872">
    <property type="term" value="F:metal ion binding"/>
    <property type="evidence" value="ECO:0007669"/>
    <property type="project" value="UniProtKB-KW"/>
</dbReference>
<organism evidence="9 10">
    <name type="scientific">Phyllobacterium endophyticum</name>
    <dbReference type="NCBI Taxonomy" id="1149773"/>
    <lineage>
        <taxon>Bacteria</taxon>
        <taxon>Pseudomonadati</taxon>
        <taxon>Pseudomonadota</taxon>
        <taxon>Alphaproteobacteria</taxon>
        <taxon>Hyphomicrobiales</taxon>
        <taxon>Phyllobacteriaceae</taxon>
        <taxon>Phyllobacterium</taxon>
    </lineage>
</organism>
<dbReference type="Pfam" id="PF00953">
    <property type="entry name" value="Glycos_transf_4"/>
    <property type="match status" value="1"/>
</dbReference>
<feature type="transmembrane region" description="Helical" evidence="8">
    <location>
        <begin position="168"/>
        <end position="186"/>
    </location>
</feature>
<comment type="subcellular location">
    <subcellularLocation>
        <location evidence="1">Cell membrane</location>
        <topology evidence="1">Multi-pass membrane protein</topology>
    </subcellularLocation>
</comment>
<evidence type="ECO:0000256" key="5">
    <source>
        <dbReference type="ARBA" id="ARBA00022989"/>
    </source>
</evidence>
<feature type="transmembrane region" description="Helical" evidence="8">
    <location>
        <begin position="192"/>
        <end position="209"/>
    </location>
</feature>
<feature type="binding site" evidence="7">
    <location>
        <position position="160"/>
    </location>
    <ligand>
        <name>Mg(2+)</name>
        <dbReference type="ChEBI" id="CHEBI:18420"/>
    </ligand>
</feature>
<feature type="binding site" evidence="7">
    <location>
        <position position="225"/>
    </location>
    <ligand>
        <name>Mg(2+)</name>
        <dbReference type="ChEBI" id="CHEBI:18420"/>
    </ligand>
</feature>